<organism evidence="8 9">
    <name type="scientific">Thiobacillus sedimenti</name>
    <dbReference type="NCBI Taxonomy" id="3110231"/>
    <lineage>
        <taxon>Bacteria</taxon>
        <taxon>Pseudomonadati</taxon>
        <taxon>Pseudomonadota</taxon>
        <taxon>Betaproteobacteria</taxon>
        <taxon>Nitrosomonadales</taxon>
        <taxon>Thiobacillaceae</taxon>
        <taxon>Thiobacillus</taxon>
    </lineage>
</organism>
<name>A0ABZ1CHG5_9PROT</name>
<evidence type="ECO:0000256" key="2">
    <source>
        <dbReference type="ARBA" id="ARBA00022980"/>
    </source>
</evidence>
<evidence type="ECO:0000313" key="8">
    <source>
        <dbReference type="EMBL" id="WRS38629.1"/>
    </source>
</evidence>
<gene>
    <name evidence="6 8" type="primary">rpsF</name>
    <name evidence="8" type="ORF">VA613_11530</name>
</gene>
<dbReference type="HAMAP" id="MF_00360">
    <property type="entry name" value="Ribosomal_bS6"/>
    <property type="match status" value="1"/>
</dbReference>
<dbReference type="Proteomes" id="UP001334732">
    <property type="component" value="Chromosome"/>
</dbReference>
<dbReference type="Pfam" id="PF01250">
    <property type="entry name" value="Ribosomal_S6"/>
    <property type="match status" value="1"/>
</dbReference>
<dbReference type="InterPro" id="IPR000529">
    <property type="entry name" value="Ribosomal_bS6"/>
</dbReference>
<keyword evidence="2 6" id="KW-0689">Ribosomal protein</keyword>
<feature type="region of interest" description="Disordered" evidence="7">
    <location>
        <begin position="98"/>
        <end position="123"/>
    </location>
</feature>
<dbReference type="PANTHER" id="PTHR21011:SF1">
    <property type="entry name" value="SMALL RIBOSOMAL SUBUNIT PROTEIN BS6M"/>
    <property type="match status" value="1"/>
</dbReference>
<protein>
    <recommendedName>
        <fullName evidence="5 6">Small ribosomal subunit protein bS6</fullName>
    </recommendedName>
</protein>
<evidence type="ECO:0000256" key="7">
    <source>
        <dbReference type="SAM" id="MobiDB-lite"/>
    </source>
</evidence>
<dbReference type="RefSeq" id="WP_324779161.1">
    <property type="nucleotide sequence ID" value="NZ_CP141769.1"/>
</dbReference>
<dbReference type="GO" id="GO:0005840">
    <property type="term" value="C:ribosome"/>
    <property type="evidence" value="ECO:0007669"/>
    <property type="project" value="UniProtKB-KW"/>
</dbReference>
<comment type="similarity">
    <text evidence="1 6">Belongs to the bacterial ribosomal protein bS6 family.</text>
</comment>
<dbReference type="NCBIfam" id="TIGR00166">
    <property type="entry name" value="S6"/>
    <property type="match status" value="1"/>
</dbReference>
<evidence type="ECO:0000256" key="3">
    <source>
        <dbReference type="ARBA" id="ARBA00023274"/>
    </source>
</evidence>
<keyword evidence="9" id="KW-1185">Reference proteome</keyword>
<comment type="function">
    <text evidence="4 6">Binds together with bS18 to 16S ribosomal RNA.</text>
</comment>
<reference evidence="8 9" key="1">
    <citation type="submission" date="2023-12" db="EMBL/GenBank/DDBJ databases">
        <title>Thiobacillus sedimentum sp. nov., a chemolithoautotrophic sulfur-oxidizing bacterium isolated from freshwater sediment.</title>
        <authorList>
            <person name="Luo J."/>
            <person name="Dai C."/>
        </authorList>
    </citation>
    <scope>NUCLEOTIDE SEQUENCE [LARGE SCALE GENOMIC DNA]</scope>
    <source>
        <strain evidence="8 9">SCUT-2</strain>
    </source>
</reference>
<dbReference type="EMBL" id="CP141769">
    <property type="protein sequence ID" value="WRS38629.1"/>
    <property type="molecule type" value="Genomic_DNA"/>
</dbReference>
<keyword evidence="3 6" id="KW-0687">Ribonucleoprotein</keyword>
<dbReference type="InterPro" id="IPR035980">
    <property type="entry name" value="Ribosomal_bS6_sf"/>
</dbReference>
<proteinExistence type="inferred from homology"/>
<dbReference type="PANTHER" id="PTHR21011">
    <property type="entry name" value="MITOCHONDRIAL 28S RIBOSOMAL PROTEIN S6"/>
    <property type="match status" value="1"/>
</dbReference>
<evidence type="ECO:0000256" key="4">
    <source>
        <dbReference type="ARBA" id="ARBA00035104"/>
    </source>
</evidence>
<keyword evidence="6" id="KW-0699">rRNA-binding</keyword>
<accession>A0ABZ1CHG5</accession>
<dbReference type="Gene3D" id="3.30.70.60">
    <property type="match status" value="1"/>
</dbReference>
<keyword evidence="6" id="KW-0694">RNA-binding</keyword>
<dbReference type="InterPro" id="IPR014717">
    <property type="entry name" value="Transl_elong_EF1B/ribsomal_bS6"/>
</dbReference>
<feature type="compositionally biased region" description="Basic and acidic residues" evidence="7">
    <location>
        <begin position="103"/>
        <end position="116"/>
    </location>
</feature>
<evidence type="ECO:0000256" key="6">
    <source>
        <dbReference type="HAMAP-Rule" id="MF_00360"/>
    </source>
</evidence>
<dbReference type="SUPFAM" id="SSF54995">
    <property type="entry name" value="Ribosomal protein S6"/>
    <property type="match status" value="1"/>
</dbReference>
<evidence type="ECO:0000313" key="9">
    <source>
        <dbReference type="Proteomes" id="UP001334732"/>
    </source>
</evidence>
<evidence type="ECO:0000256" key="1">
    <source>
        <dbReference type="ARBA" id="ARBA00009512"/>
    </source>
</evidence>
<dbReference type="InterPro" id="IPR020814">
    <property type="entry name" value="Ribosomal_S6_plastid/chlpt"/>
</dbReference>
<sequence length="123" mass="14163">MRHYEIVFIVHPDQSEQVPAMIERYKGNITSRGGSIHRLEDWGRRQMAYPIQKVHKAHYVLMNIECDQETLEELEHGFKFNDAVLRHLTIKRDAAVTTASPMMKEEKSRDMLDSAKPEAAAAA</sequence>
<evidence type="ECO:0000256" key="5">
    <source>
        <dbReference type="ARBA" id="ARBA00035294"/>
    </source>
</evidence>
<dbReference type="CDD" id="cd00473">
    <property type="entry name" value="bS6"/>
    <property type="match status" value="1"/>
</dbReference>